<evidence type="ECO:0000256" key="3">
    <source>
        <dbReference type="ARBA" id="ARBA00023163"/>
    </source>
</evidence>
<dbReference type="PROSITE" id="PS50977">
    <property type="entry name" value="HTH_TETR_2"/>
    <property type="match status" value="1"/>
</dbReference>
<keyword evidence="2 4" id="KW-0238">DNA-binding</keyword>
<comment type="caution">
    <text evidence="6">The sequence shown here is derived from an EMBL/GenBank/DDBJ whole genome shotgun (WGS) entry which is preliminary data.</text>
</comment>
<feature type="DNA-binding region" description="H-T-H motif" evidence="4">
    <location>
        <begin position="33"/>
        <end position="52"/>
    </location>
</feature>
<dbReference type="InterPro" id="IPR009057">
    <property type="entry name" value="Homeodomain-like_sf"/>
</dbReference>
<gene>
    <name evidence="6" type="ORF">ACFPMF_05110</name>
</gene>
<evidence type="ECO:0000313" key="6">
    <source>
        <dbReference type="EMBL" id="MFC5408674.1"/>
    </source>
</evidence>
<sequence>MREIRKRSRTQTKARILQAVGDVITERGANRIGINAVAEKAGVNKVLIYRYFGGWDGLMKEFLHQGSFLSDYNQAFLATSPEGNHHNRVLYLVGLLRELKNRKAAQDMLKWEISNPGSQISQQLAASRNESLQKVIDQLFTDETGDLKSTSALVIAGLAMLHLLSPNQRHFMGVDLQSDEGWEHIERAIDRIYKTLG</sequence>
<dbReference type="PANTHER" id="PTHR30055:SF234">
    <property type="entry name" value="HTH-TYPE TRANSCRIPTIONAL REGULATOR BETI"/>
    <property type="match status" value="1"/>
</dbReference>
<dbReference type="PANTHER" id="PTHR30055">
    <property type="entry name" value="HTH-TYPE TRANSCRIPTIONAL REGULATOR RUTR"/>
    <property type="match status" value="1"/>
</dbReference>
<reference evidence="7" key="1">
    <citation type="journal article" date="2019" name="Int. J. Syst. Evol. Microbiol.">
        <title>The Global Catalogue of Microorganisms (GCM) 10K type strain sequencing project: providing services to taxonomists for standard genome sequencing and annotation.</title>
        <authorList>
            <consortium name="The Broad Institute Genomics Platform"/>
            <consortium name="The Broad Institute Genome Sequencing Center for Infectious Disease"/>
            <person name="Wu L."/>
            <person name="Ma J."/>
        </authorList>
    </citation>
    <scope>NUCLEOTIDE SEQUENCE [LARGE SCALE GENOMIC DNA]</scope>
    <source>
        <strain evidence="7">CCUG 55250</strain>
    </source>
</reference>
<dbReference type="Pfam" id="PF00440">
    <property type="entry name" value="TetR_N"/>
    <property type="match status" value="1"/>
</dbReference>
<evidence type="ECO:0000313" key="7">
    <source>
        <dbReference type="Proteomes" id="UP001596106"/>
    </source>
</evidence>
<proteinExistence type="predicted"/>
<dbReference type="Proteomes" id="UP001596106">
    <property type="component" value="Unassembled WGS sequence"/>
</dbReference>
<evidence type="ECO:0000256" key="4">
    <source>
        <dbReference type="PROSITE-ProRule" id="PRU00335"/>
    </source>
</evidence>
<keyword evidence="7" id="KW-1185">Reference proteome</keyword>
<name>A0ABW0I5Q8_9BACT</name>
<organism evidence="6 7">
    <name type="scientific">Larkinella bovis</name>
    <dbReference type="NCBI Taxonomy" id="683041"/>
    <lineage>
        <taxon>Bacteria</taxon>
        <taxon>Pseudomonadati</taxon>
        <taxon>Bacteroidota</taxon>
        <taxon>Cytophagia</taxon>
        <taxon>Cytophagales</taxon>
        <taxon>Spirosomataceae</taxon>
        <taxon>Larkinella</taxon>
    </lineage>
</organism>
<dbReference type="EMBL" id="JBHSMA010000001">
    <property type="protein sequence ID" value="MFC5408674.1"/>
    <property type="molecule type" value="Genomic_DNA"/>
</dbReference>
<protein>
    <submittedName>
        <fullName evidence="6">TetR/AcrR family transcriptional regulator</fullName>
    </submittedName>
</protein>
<dbReference type="Gene3D" id="1.10.357.10">
    <property type="entry name" value="Tetracycline Repressor, domain 2"/>
    <property type="match status" value="1"/>
</dbReference>
<keyword evidence="1" id="KW-0805">Transcription regulation</keyword>
<evidence type="ECO:0000259" key="5">
    <source>
        <dbReference type="PROSITE" id="PS50977"/>
    </source>
</evidence>
<feature type="domain" description="HTH tetR-type" evidence="5">
    <location>
        <begin position="10"/>
        <end position="70"/>
    </location>
</feature>
<keyword evidence="3" id="KW-0804">Transcription</keyword>
<accession>A0ABW0I5Q8</accession>
<dbReference type="InterPro" id="IPR050109">
    <property type="entry name" value="HTH-type_TetR-like_transc_reg"/>
</dbReference>
<evidence type="ECO:0000256" key="1">
    <source>
        <dbReference type="ARBA" id="ARBA00023015"/>
    </source>
</evidence>
<dbReference type="InterPro" id="IPR001647">
    <property type="entry name" value="HTH_TetR"/>
</dbReference>
<evidence type="ECO:0000256" key="2">
    <source>
        <dbReference type="ARBA" id="ARBA00023125"/>
    </source>
</evidence>
<dbReference type="PRINTS" id="PR00455">
    <property type="entry name" value="HTHTETR"/>
</dbReference>
<dbReference type="RefSeq" id="WP_379841780.1">
    <property type="nucleotide sequence ID" value="NZ_JBHSMA010000001.1"/>
</dbReference>
<dbReference type="SUPFAM" id="SSF46689">
    <property type="entry name" value="Homeodomain-like"/>
    <property type="match status" value="1"/>
</dbReference>